<evidence type="ECO:0000256" key="2">
    <source>
        <dbReference type="ARBA" id="ARBA00022761"/>
    </source>
</evidence>
<evidence type="ECO:0000256" key="1">
    <source>
        <dbReference type="ARBA" id="ARBA00022729"/>
    </source>
</evidence>
<dbReference type="GO" id="GO:0005319">
    <property type="term" value="F:lipid transporter activity"/>
    <property type="evidence" value="ECO:0007669"/>
    <property type="project" value="InterPro"/>
</dbReference>
<dbReference type="InterPro" id="IPR015819">
    <property type="entry name" value="Lipid_transp_b-sht_shell"/>
</dbReference>
<evidence type="ECO:0000256" key="6">
    <source>
        <dbReference type="SAM" id="SignalP"/>
    </source>
</evidence>
<accession>A0A1Y3BTN7</accession>
<dbReference type="Gene3D" id="2.30.230.10">
    <property type="entry name" value="Lipovitellin, beta-sheet shell regions, chain A"/>
    <property type="match status" value="1"/>
</dbReference>
<reference evidence="8 9" key="1">
    <citation type="submission" date="2017-03" db="EMBL/GenBank/DDBJ databases">
        <title>Genome Survey of Euroglyphus maynei.</title>
        <authorList>
            <person name="Arlian L.G."/>
            <person name="Morgan M.S."/>
            <person name="Rider S.D."/>
        </authorList>
    </citation>
    <scope>NUCLEOTIDE SEQUENCE [LARGE SCALE GENOMIC DNA]</scope>
    <source>
        <strain evidence="8">Arlian Lab</strain>
        <tissue evidence="8">Whole body</tissue>
    </source>
</reference>
<evidence type="ECO:0000313" key="9">
    <source>
        <dbReference type="Proteomes" id="UP000194236"/>
    </source>
</evidence>
<dbReference type="InterPro" id="IPR011030">
    <property type="entry name" value="Lipovitellin_superhlx_dom"/>
</dbReference>
<dbReference type="SUPFAM" id="SSF48431">
    <property type="entry name" value="Lipovitellin-phosvitin complex, superhelical domain"/>
    <property type="match status" value="1"/>
</dbReference>
<keyword evidence="1 6" id="KW-0732">Signal</keyword>
<dbReference type="InterPro" id="IPR001747">
    <property type="entry name" value="Vitellogenin_N"/>
</dbReference>
<evidence type="ECO:0000256" key="5">
    <source>
        <dbReference type="PROSITE-ProRule" id="PRU00557"/>
    </source>
</evidence>
<comment type="caution">
    <text evidence="8">The sequence shown here is derived from an EMBL/GenBank/DDBJ whole genome shotgun (WGS) entry which is preliminary data.</text>
</comment>
<dbReference type="InterPro" id="IPR015816">
    <property type="entry name" value="Vitellinogen_b-sht_N"/>
</dbReference>
<feature type="domain" description="Vitellogenin" evidence="7">
    <location>
        <begin position="65"/>
        <end position="546"/>
    </location>
</feature>
<name>A0A1Y3BTN7_EURMA</name>
<evidence type="ECO:0000256" key="4">
    <source>
        <dbReference type="ARBA" id="ARBA00023180"/>
    </source>
</evidence>
<keyword evidence="4" id="KW-0325">Glycoprotein</keyword>
<feature type="chain" id="PRO_5012260340" description="Vitellogenin domain-containing protein" evidence="6">
    <location>
        <begin position="27"/>
        <end position="546"/>
    </location>
</feature>
<feature type="signal peptide" evidence="6">
    <location>
        <begin position="1"/>
        <end position="26"/>
    </location>
</feature>
<dbReference type="PANTHER" id="PTHR23345:SF15">
    <property type="entry name" value="VITELLOGENIN 1-RELATED"/>
    <property type="match status" value="1"/>
</dbReference>
<protein>
    <recommendedName>
        <fullName evidence="7">Vitellogenin domain-containing protein</fullName>
    </recommendedName>
</protein>
<evidence type="ECO:0000259" key="7">
    <source>
        <dbReference type="PROSITE" id="PS51211"/>
    </source>
</evidence>
<dbReference type="InterPro" id="IPR050733">
    <property type="entry name" value="Vitellogenin/Apolipophorin"/>
</dbReference>
<organism evidence="8 9">
    <name type="scientific">Euroglyphus maynei</name>
    <name type="common">Mayne's house dust mite</name>
    <dbReference type="NCBI Taxonomy" id="6958"/>
    <lineage>
        <taxon>Eukaryota</taxon>
        <taxon>Metazoa</taxon>
        <taxon>Ecdysozoa</taxon>
        <taxon>Arthropoda</taxon>
        <taxon>Chelicerata</taxon>
        <taxon>Arachnida</taxon>
        <taxon>Acari</taxon>
        <taxon>Acariformes</taxon>
        <taxon>Sarcoptiformes</taxon>
        <taxon>Astigmata</taxon>
        <taxon>Psoroptidia</taxon>
        <taxon>Analgoidea</taxon>
        <taxon>Pyroglyphidae</taxon>
        <taxon>Pyroglyphinae</taxon>
        <taxon>Euroglyphus</taxon>
    </lineage>
</organism>
<dbReference type="SUPFAM" id="SSF56968">
    <property type="entry name" value="Lipovitellin-phosvitin complex, beta-sheet shell regions"/>
    <property type="match status" value="1"/>
</dbReference>
<dbReference type="SMART" id="SM00638">
    <property type="entry name" value="LPD_N"/>
    <property type="match status" value="1"/>
</dbReference>
<dbReference type="PROSITE" id="PS51211">
    <property type="entry name" value="VITELLOGENIN"/>
    <property type="match status" value="1"/>
</dbReference>
<dbReference type="EMBL" id="MUJZ01008028">
    <property type="protein sequence ID" value="OTF82535.1"/>
    <property type="molecule type" value="Genomic_DNA"/>
</dbReference>
<keyword evidence="9" id="KW-1185">Reference proteome</keyword>
<comment type="caution">
    <text evidence="5">Lacks conserved residue(s) required for the propagation of feature annotation.</text>
</comment>
<dbReference type="AlphaFoldDB" id="A0A1Y3BTN7"/>
<keyword evidence="3" id="KW-1015">Disulfide bond</keyword>
<feature type="non-terminal residue" evidence="8">
    <location>
        <position position="546"/>
    </location>
</feature>
<dbReference type="Pfam" id="PF01347">
    <property type="entry name" value="Vitellogenin_N"/>
    <property type="match status" value="1"/>
</dbReference>
<keyword evidence="2" id="KW-0758">Storage protein</keyword>
<proteinExistence type="predicted"/>
<dbReference type="PANTHER" id="PTHR23345">
    <property type="entry name" value="VITELLOGENIN-RELATED"/>
    <property type="match status" value="1"/>
</dbReference>
<dbReference type="Proteomes" id="UP000194236">
    <property type="component" value="Unassembled WGS sequence"/>
</dbReference>
<dbReference type="OrthoDB" id="6484170at2759"/>
<evidence type="ECO:0000256" key="3">
    <source>
        <dbReference type="ARBA" id="ARBA00023157"/>
    </source>
</evidence>
<sequence length="546" mass="62292">MARTLAWGTIILTSLLLINSPYWAQSFRLDSYKQFSDKLIDDGEDKFTCVQSCSYSESSKQPVEYQTGTTYSYQVQLSTKLNDQHSSIDSNNQVRIEAIADLSVYGPCETVLRLRQVKIVGIEDERQAAEMKTQLESYSTHFAIQGGEIEHVCAEHVESEWTVNIKKSIVSSIQVSAKSLTEKSSVLETDINGQCLTEYTPVNEWRYGQDKTATVEIVKTKQLSKCNKRHQINLGLFPRSYGLDQLIRSSMPIVNGTYECRQKIQDGIVIDSECCDKQAIWPFKVIVDSDIRCRLIAEHQSLTAPKSSSRSMKRQNLIWNTAFSRKNLLKGSLQSQDTDYTVEQVEQLLQQICSQIKDSVKMQVPELFAQLIHAKHSLSVDDEQRLYEQVQSGQACPSYKLLDLYLDASALSGTPGSVQVLIQAYEKYQQQHRDEEEILPKFSYLFSLLAFTKTPNVESAQLLLQFLQQEQQRTPVSQDFEQLVFGVTGYVHNLRQNTQDQEEQQQEEQSTSLADVEPLIDRLQQQLTNHLEQLMPQVGQQVDYTT</sequence>
<evidence type="ECO:0000313" key="8">
    <source>
        <dbReference type="EMBL" id="OTF82535.1"/>
    </source>
</evidence>
<dbReference type="Gene3D" id="1.25.10.20">
    <property type="entry name" value="Vitellinogen, superhelical"/>
    <property type="match status" value="1"/>
</dbReference>
<gene>
    <name evidence="8" type="ORF">BLA29_002845</name>
</gene>